<name>A0A0F8YBU9_9ZZZZ</name>
<comment type="caution">
    <text evidence="2">The sequence shown here is derived from an EMBL/GenBank/DDBJ whole genome shotgun (WGS) entry which is preliminary data.</text>
</comment>
<protein>
    <submittedName>
        <fullName evidence="2">Uncharacterized protein</fullName>
    </submittedName>
</protein>
<dbReference type="EMBL" id="LAZR01057859">
    <property type="protein sequence ID" value="KKK71160.1"/>
    <property type="molecule type" value="Genomic_DNA"/>
</dbReference>
<proteinExistence type="predicted"/>
<organism evidence="2">
    <name type="scientific">marine sediment metagenome</name>
    <dbReference type="NCBI Taxonomy" id="412755"/>
    <lineage>
        <taxon>unclassified sequences</taxon>
        <taxon>metagenomes</taxon>
        <taxon>ecological metagenomes</taxon>
    </lineage>
</organism>
<reference evidence="2" key="1">
    <citation type="journal article" date="2015" name="Nature">
        <title>Complex archaea that bridge the gap between prokaryotes and eukaryotes.</title>
        <authorList>
            <person name="Spang A."/>
            <person name="Saw J.H."/>
            <person name="Jorgensen S.L."/>
            <person name="Zaremba-Niedzwiedzka K."/>
            <person name="Martijn J."/>
            <person name="Lind A.E."/>
            <person name="van Eijk R."/>
            <person name="Schleper C."/>
            <person name="Guy L."/>
            <person name="Ettema T.J."/>
        </authorList>
    </citation>
    <scope>NUCLEOTIDE SEQUENCE</scope>
</reference>
<evidence type="ECO:0000256" key="1">
    <source>
        <dbReference type="SAM" id="Phobius"/>
    </source>
</evidence>
<evidence type="ECO:0000313" key="2">
    <source>
        <dbReference type="EMBL" id="KKK71160.1"/>
    </source>
</evidence>
<feature type="transmembrane region" description="Helical" evidence="1">
    <location>
        <begin position="123"/>
        <end position="147"/>
    </location>
</feature>
<keyword evidence="1" id="KW-1133">Transmembrane helix</keyword>
<accession>A0A0F8YBU9</accession>
<gene>
    <name evidence="2" type="ORF">LCGC14_2916720</name>
</gene>
<keyword evidence="1" id="KW-0812">Transmembrane</keyword>
<keyword evidence="1" id="KW-0472">Membrane</keyword>
<dbReference type="AlphaFoldDB" id="A0A0F8YBU9"/>
<sequence>MTILFFILAALALLHWLYYGLIAPTLQRRLRYLIFAERDRLRRLRLEHGEDDLSIRVYRYLQDYANTALKLLPDITFATLHAANQRLENDAEFRDRVKHRVAILDSCKLEEIGELRKRIAVQVAGGVLVNSGGLLLYLIPIVLVLVYHKKLMKTASDLTVGSVEDLDKIIHDDTAAQPTR</sequence>